<dbReference type="Pfam" id="PF01739">
    <property type="entry name" value="CheR"/>
    <property type="match status" value="1"/>
</dbReference>
<evidence type="ECO:0000256" key="1">
    <source>
        <dbReference type="ARBA" id="ARBA00022603"/>
    </source>
</evidence>
<gene>
    <name evidence="6" type="ORF">AWB67_04931</name>
</gene>
<dbReference type="InterPro" id="IPR011990">
    <property type="entry name" value="TPR-like_helical_dom_sf"/>
</dbReference>
<dbReference type="SUPFAM" id="SSF48452">
    <property type="entry name" value="TPR-like"/>
    <property type="match status" value="1"/>
</dbReference>
<evidence type="ECO:0000313" key="7">
    <source>
        <dbReference type="Proteomes" id="UP000054925"/>
    </source>
</evidence>
<evidence type="ECO:0000256" key="2">
    <source>
        <dbReference type="ARBA" id="ARBA00022679"/>
    </source>
</evidence>
<evidence type="ECO:0000256" key="3">
    <source>
        <dbReference type="ARBA" id="ARBA00022691"/>
    </source>
</evidence>
<dbReference type="AlphaFoldDB" id="A0A158K6P2"/>
<evidence type="ECO:0000259" key="5">
    <source>
        <dbReference type="PROSITE" id="PS50123"/>
    </source>
</evidence>
<sequence length="429" mass="47327">MNHPHVQYDLALTERFVALLHRTIGLDAESIGSGAIVRAVRERFTAWRDANASEATLDDYWHEVNAAPEQLQDLIEAVVVPETWFFRDAEAFAALVRLARLRLHDQPEKRVRVLSLPCSTGEEAYSIAMAFCDAGIAPERFAVEAIDVSERALANARRAHYGRNAFRGHAIGFRDRHFERTNDGWRLNAAIAERVRFTHANLLQLDPHAFERFDFVFCRNVLIYFDPATQSAALRVLDALLADGGMLFVGPAETGLMMREGMRSAKIPLAFAFLRAEPEVAVVPIKPRAAPPKPLPAWTVPAPRPVTPAPWTMKQPIAPVPAKRDDANASLTKARVLADAGQLDAAEAAARAYLEGHASSADAYYLLGVIADARDDRTASRSQYKRALYLDPAHREALTHLAALLQIDGDAAGAGLLLARAERLEARPR</sequence>
<feature type="repeat" description="TPR" evidence="4">
    <location>
        <begin position="361"/>
        <end position="394"/>
    </location>
</feature>
<dbReference type="InterPro" id="IPR029063">
    <property type="entry name" value="SAM-dependent_MTases_sf"/>
</dbReference>
<keyword evidence="7" id="KW-1185">Reference proteome</keyword>
<organism evidence="6 7">
    <name type="scientific">Caballeronia terrestris</name>
    <dbReference type="NCBI Taxonomy" id="1226301"/>
    <lineage>
        <taxon>Bacteria</taxon>
        <taxon>Pseudomonadati</taxon>
        <taxon>Pseudomonadota</taxon>
        <taxon>Betaproteobacteria</taxon>
        <taxon>Burkholderiales</taxon>
        <taxon>Burkholderiaceae</taxon>
        <taxon>Caballeronia</taxon>
    </lineage>
</organism>
<name>A0A158K6P2_9BURK</name>
<dbReference type="PANTHER" id="PTHR24422">
    <property type="entry name" value="CHEMOTAXIS PROTEIN METHYLTRANSFERASE"/>
    <property type="match status" value="1"/>
</dbReference>
<comment type="caution">
    <text evidence="6">The sequence shown here is derived from an EMBL/GenBank/DDBJ whole genome shotgun (WGS) entry which is preliminary data.</text>
</comment>
<dbReference type="GO" id="GO:0032259">
    <property type="term" value="P:methylation"/>
    <property type="evidence" value="ECO:0007669"/>
    <property type="project" value="UniProtKB-KW"/>
</dbReference>
<dbReference type="InterPro" id="IPR019734">
    <property type="entry name" value="TPR_rpt"/>
</dbReference>
<keyword evidence="2" id="KW-0808">Transferase</keyword>
<evidence type="ECO:0000313" key="6">
    <source>
        <dbReference type="EMBL" id="SAL76449.1"/>
    </source>
</evidence>
<dbReference type="SMART" id="SM00138">
    <property type="entry name" value="MeTrc"/>
    <property type="match status" value="1"/>
</dbReference>
<dbReference type="SUPFAM" id="SSF53335">
    <property type="entry name" value="S-adenosyl-L-methionine-dependent methyltransferases"/>
    <property type="match status" value="1"/>
</dbReference>
<dbReference type="PROSITE" id="PS50005">
    <property type="entry name" value="TPR"/>
    <property type="match status" value="1"/>
</dbReference>
<dbReference type="PANTHER" id="PTHR24422:SF19">
    <property type="entry name" value="CHEMOTAXIS PROTEIN METHYLTRANSFERASE"/>
    <property type="match status" value="1"/>
</dbReference>
<keyword evidence="1 6" id="KW-0489">Methyltransferase</keyword>
<evidence type="ECO:0000256" key="4">
    <source>
        <dbReference type="PROSITE-ProRule" id="PRU00339"/>
    </source>
</evidence>
<dbReference type="InterPro" id="IPR000780">
    <property type="entry name" value="CheR_MeTrfase"/>
</dbReference>
<dbReference type="EMBL" id="FCOL02000037">
    <property type="protein sequence ID" value="SAL76449.1"/>
    <property type="molecule type" value="Genomic_DNA"/>
</dbReference>
<dbReference type="Gene3D" id="1.25.40.10">
    <property type="entry name" value="Tetratricopeptide repeat domain"/>
    <property type="match status" value="1"/>
</dbReference>
<dbReference type="InterPro" id="IPR050903">
    <property type="entry name" value="Bact_Chemotaxis_MeTrfase"/>
</dbReference>
<reference evidence="6" key="1">
    <citation type="submission" date="2016-01" db="EMBL/GenBank/DDBJ databases">
        <authorList>
            <person name="Peeters C."/>
        </authorList>
    </citation>
    <scope>NUCLEOTIDE SEQUENCE [LARGE SCALE GENOMIC DNA]</scope>
    <source>
        <strain evidence="6">LMG 22937</strain>
    </source>
</reference>
<dbReference type="CDD" id="cd02440">
    <property type="entry name" value="AdoMet_MTases"/>
    <property type="match status" value="1"/>
</dbReference>
<dbReference type="Proteomes" id="UP000054925">
    <property type="component" value="Unassembled WGS sequence"/>
</dbReference>
<keyword evidence="3" id="KW-0949">S-adenosyl-L-methionine</keyword>
<proteinExistence type="predicted"/>
<keyword evidence="4" id="KW-0802">TPR repeat</keyword>
<dbReference type="PROSITE" id="PS50123">
    <property type="entry name" value="CHER"/>
    <property type="match status" value="1"/>
</dbReference>
<dbReference type="Gene3D" id="3.40.50.150">
    <property type="entry name" value="Vaccinia Virus protein VP39"/>
    <property type="match status" value="1"/>
</dbReference>
<dbReference type="PRINTS" id="PR00996">
    <property type="entry name" value="CHERMTFRASE"/>
</dbReference>
<dbReference type="GO" id="GO:0008757">
    <property type="term" value="F:S-adenosylmethionine-dependent methyltransferase activity"/>
    <property type="evidence" value="ECO:0007669"/>
    <property type="project" value="InterPro"/>
</dbReference>
<accession>A0A158K6P2</accession>
<dbReference type="RefSeq" id="WP_235025292.1">
    <property type="nucleotide sequence ID" value="NZ_FCOL02000037.1"/>
</dbReference>
<dbReference type="InterPro" id="IPR022642">
    <property type="entry name" value="CheR_C"/>
</dbReference>
<feature type="domain" description="CheR-type methyltransferase" evidence="5">
    <location>
        <begin position="14"/>
        <end position="254"/>
    </location>
</feature>
<protein>
    <submittedName>
        <fullName evidence="6">MCP methyltransferase, CheR-type</fullName>
    </submittedName>
</protein>